<evidence type="ECO:0000256" key="8">
    <source>
        <dbReference type="ARBA" id="ARBA00023224"/>
    </source>
</evidence>
<keyword evidence="2" id="KW-1003">Cell membrane</keyword>
<feature type="transmembrane region" description="Helical" evidence="10">
    <location>
        <begin position="242"/>
        <end position="261"/>
    </location>
</feature>
<dbReference type="AlphaFoldDB" id="A0A3B4FSM8"/>
<keyword evidence="5 9" id="KW-0297">G-protein coupled receptor</keyword>
<dbReference type="GO" id="GO:0007204">
    <property type="term" value="P:positive regulation of cytosolic calcium ion concentration"/>
    <property type="evidence" value="ECO:0007669"/>
    <property type="project" value="TreeGrafter"/>
</dbReference>
<evidence type="ECO:0000256" key="4">
    <source>
        <dbReference type="ARBA" id="ARBA00022989"/>
    </source>
</evidence>
<evidence type="ECO:0000313" key="12">
    <source>
        <dbReference type="Ensembl" id="ENSPNYP00000013572.1"/>
    </source>
</evidence>
<dbReference type="STRING" id="303518.ENSPNYP00000013572"/>
<dbReference type="CDD" id="cd14984">
    <property type="entry name" value="7tmA_Chemokine_R"/>
    <property type="match status" value="1"/>
</dbReference>
<feature type="transmembrane region" description="Helical" evidence="10">
    <location>
        <begin position="45"/>
        <end position="70"/>
    </location>
</feature>
<dbReference type="InterPro" id="IPR017452">
    <property type="entry name" value="GPCR_Rhodpsn_7TM"/>
</dbReference>
<evidence type="ECO:0000256" key="2">
    <source>
        <dbReference type="ARBA" id="ARBA00022475"/>
    </source>
</evidence>
<keyword evidence="7 9" id="KW-0675">Receptor</keyword>
<feature type="transmembrane region" description="Helical" evidence="10">
    <location>
        <begin position="288"/>
        <end position="311"/>
    </location>
</feature>
<evidence type="ECO:0000256" key="6">
    <source>
        <dbReference type="ARBA" id="ARBA00023136"/>
    </source>
</evidence>
<dbReference type="InterPro" id="IPR000355">
    <property type="entry name" value="Chemokine_rcpt"/>
</dbReference>
<reference evidence="12" key="1">
    <citation type="submission" date="2023-09" db="UniProtKB">
        <authorList>
            <consortium name="Ensembl"/>
        </authorList>
    </citation>
    <scope>IDENTIFICATION</scope>
</reference>
<evidence type="ECO:0000256" key="5">
    <source>
        <dbReference type="ARBA" id="ARBA00023040"/>
    </source>
</evidence>
<keyword evidence="6 10" id="KW-0472">Membrane</keyword>
<dbReference type="PRINTS" id="PR00237">
    <property type="entry name" value="GPCRRHODOPSN"/>
</dbReference>
<keyword evidence="8 9" id="KW-0807">Transducer</keyword>
<feature type="transmembrane region" description="Helical" evidence="10">
    <location>
        <begin position="211"/>
        <end position="230"/>
    </location>
</feature>
<name>A0A3B4FSM8_9CICH</name>
<dbReference type="PROSITE" id="PS00237">
    <property type="entry name" value="G_PROTEIN_RECEP_F1_1"/>
    <property type="match status" value="1"/>
</dbReference>
<sequence>EEPTRGINKNATENDTYNYTSYYDEGVTQDYAPINLTDIQDFSQVFLATLYSLVFILGFIGNGLVVCVLVKHRNQSNLTDICLFNLALSDLLFVFTLPFFSHYVRVGQWAFGDFMCRLLSGSHQIGFFSSIFFMVVMTLDRYMIIVHAHRVARFRTKRAAIILTVLVWMLSLFVSLPDFISTREIKEEPQKTGCNYHNKVWERYNLFTTNVLGLVIPLLVMVGCYSRIIPTLMSMRTAKRHRIVKLIICIVVAFFLLWTPYNISRFLKFLQEKGKIPRNDTMDKNIRLSVAVTEAFAYTHCCLNPIIYAFVGEKFMRRALQLLKKLVPGYSRDLSDSSFRRSSVMSRGSEITSTFKL</sequence>
<comment type="subcellular location">
    <subcellularLocation>
        <location evidence="1">Cell membrane</location>
        <topology evidence="1">Multi-pass membrane protein</topology>
    </subcellularLocation>
</comment>
<proteinExistence type="inferred from homology"/>
<dbReference type="PRINTS" id="PR00657">
    <property type="entry name" value="CCCHEMOKINER"/>
</dbReference>
<dbReference type="PANTHER" id="PTHR10489:SF686">
    <property type="entry name" value="C-C CHEMOKINE RECEPTOR TYPE 5"/>
    <property type="match status" value="1"/>
</dbReference>
<dbReference type="GO" id="GO:0016493">
    <property type="term" value="F:C-C chemokine receptor activity"/>
    <property type="evidence" value="ECO:0007669"/>
    <property type="project" value="TreeGrafter"/>
</dbReference>
<dbReference type="InterPro" id="IPR000276">
    <property type="entry name" value="GPCR_Rhodpsn"/>
</dbReference>
<evidence type="ECO:0000256" key="9">
    <source>
        <dbReference type="RuleBase" id="RU000688"/>
    </source>
</evidence>
<evidence type="ECO:0000256" key="1">
    <source>
        <dbReference type="ARBA" id="ARBA00004651"/>
    </source>
</evidence>
<comment type="similarity">
    <text evidence="9">Belongs to the G-protein coupled receptor 1 family.</text>
</comment>
<keyword evidence="3 9" id="KW-0812">Transmembrane</keyword>
<protein>
    <submittedName>
        <fullName evidence="12">C-C chemokine receptor type 2-like</fullName>
    </submittedName>
</protein>
<evidence type="ECO:0000256" key="10">
    <source>
        <dbReference type="SAM" id="Phobius"/>
    </source>
</evidence>
<dbReference type="GeneTree" id="ENSGT01020000230359"/>
<dbReference type="SUPFAM" id="SSF81321">
    <property type="entry name" value="Family A G protein-coupled receptor-like"/>
    <property type="match status" value="1"/>
</dbReference>
<dbReference type="PANTHER" id="PTHR10489">
    <property type="entry name" value="CELL ADHESION MOLECULE"/>
    <property type="match status" value="1"/>
</dbReference>
<dbReference type="GO" id="GO:0019957">
    <property type="term" value="F:C-C chemokine binding"/>
    <property type="evidence" value="ECO:0007669"/>
    <property type="project" value="TreeGrafter"/>
</dbReference>
<feature type="transmembrane region" description="Helical" evidence="10">
    <location>
        <begin position="121"/>
        <end position="139"/>
    </location>
</feature>
<dbReference type="Gene3D" id="1.20.1070.10">
    <property type="entry name" value="Rhodopsin 7-helix transmembrane proteins"/>
    <property type="match status" value="1"/>
</dbReference>
<dbReference type="Pfam" id="PF00001">
    <property type="entry name" value="7tm_1"/>
    <property type="match status" value="1"/>
</dbReference>
<dbReference type="PROSITE" id="PS50262">
    <property type="entry name" value="G_PROTEIN_RECEP_F1_2"/>
    <property type="match status" value="1"/>
</dbReference>
<evidence type="ECO:0000256" key="7">
    <source>
        <dbReference type="ARBA" id="ARBA00023170"/>
    </source>
</evidence>
<organism evidence="12">
    <name type="scientific">Pundamilia nyererei</name>
    <dbReference type="NCBI Taxonomy" id="303518"/>
    <lineage>
        <taxon>Eukaryota</taxon>
        <taxon>Metazoa</taxon>
        <taxon>Chordata</taxon>
        <taxon>Craniata</taxon>
        <taxon>Vertebrata</taxon>
        <taxon>Euteleostomi</taxon>
        <taxon>Actinopterygii</taxon>
        <taxon>Neopterygii</taxon>
        <taxon>Teleostei</taxon>
        <taxon>Neoteleostei</taxon>
        <taxon>Acanthomorphata</taxon>
        <taxon>Ovalentaria</taxon>
        <taxon>Cichlomorphae</taxon>
        <taxon>Cichliformes</taxon>
        <taxon>Cichlidae</taxon>
        <taxon>African cichlids</taxon>
        <taxon>Pseudocrenilabrinae</taxon>
        <taxon>Haplochromini</taxon>
        <taxon>Pundamilia</taxon>
    </lineage>
</organism>
<dbReference type="GO" id="GO:0019722">
    <property type="term" value="P:calcium-mediated signaling"/>
    <property type="evidence" value="ECO:0007669"/>
    <property type="project" value="TreeGrafter"/>
</dbReference>
<dbReference type="InterPro" id="IPR050119">
    <property type="entry name" value="CCR1-9-like"/>
</dbReference>
<evidence type="ECO:0000259" key="11">
    <source>
        <dbReference type="PROSITE" id="PS50262"/>
    </source>
</evidence>
<dbReference type="GO" id="GO:0009897">
    <property type="term" value="C:external side of plasma membrane"/>
    <property type="evidence" value="ECO:0007669"/>
    <property type="project" value="TreeGrafter"/>
</dbReference>
<feature type="transmembrane region" description="Helical" evidence="10">
    <location>
        <begin position="160"/>
        <end position="180"/>
    </location>
</feature>
<keyword evidence="4 10" id="KW-1133">Transmembrane helix</keyword>
<evidence type="ECO:0000256" key="3">
    <source>
        <dbReference type="ARBA" id="ARBA00022692"/>
    </source>
</evidence>
<accession>A0A3B4FSM8</accession>
<dbReference type="GO" id="GO:0060326">
    <property type="term" value="P:cell chemotaxis"/>
    <property type="evidence" value="ECO:0007669"/>
    <property type="project" value="TreeGrafter"/>
</dbReference>
<dbReference type="GO" id="GO:0006955">
    <property type="term" value="P:immune response"/>
    <property type="evidence" value="ECO:0007669"/>
    <property type="project" value="TreeGrafter"/>
</dbReference>
<feature type="domain" description="G-protein coupled receptors family 1 profile" evidence="11">
    <location>
        <begin position="61"/>
        <end position="308"/>
    </location>
</feature>
<feature type="transmembrane region" description="Helical" evidence="10">
    <location>
        <begin position="82"/>
        <end position="101"/>
    </location>
</feature>
<dbReference type="Ensembl" id="ENSPNYT00000013906.1">
    <property type="protein sequence ID" value="ENSPNYP00000013572.1"/>
    <property type="gene ID" value="ENSPNYG00000010284.1"/>
</dbReference>